<dbReference type="EMBL" id="JAEFBK010000010">
    <property type="protein sequence ID" value="KAG7559987.1"/>
    <property type="molecule type" value="Genomic_DNA"/>
</dbReference>
<evidence type="ECO:0000313" key="3">
    <source>
        <dbReference type="Proteomes" id="UP000694240"/>
    </source>
</evidence>
<dbReference type="AlphaFoldDB" id="A0A8T1ZKK5"/>
<sequence length="76" mass="8441">MSSSKIAIFCIILISLVNLHECNFFKDDKPLTNPITGRKTGKPPCKPQGDHFVCTGDEHVTTTSIAGCWRNCLIYN</sequence>
<protein>
    <submittedName>
        <fullName evidence="2">Uncharacterized protein</fullName>
    </submittedName>
</protein>
<gene>
    <name evidence="2" type="ORF">ISN45_Aa05g015520</name>
</gene>
<evidence type="ECO:0000256" key="1">
    <source>
        <dbReference type="SAM" id="SignalP"/>
    </source>
</evidence>
<feature type="signal peptide" evidence="1">
    <location>
        <begin position="1"/>
        <end position="22"/>
    </location>
</feature>
<feature type="chain" id="PRO_5035894682" evidence="1">
    <location>
        <begin position="23"/>
        <end position="76"/>
    </location>
</feature>
<proteinExistence type="predicted"/>
<keyword evidence="1" id="KW-0732">Signal</keyword>
<name>A0A8T1ZKK5_9BRAS</name>
<comment type="caution">
    <text evidence="2">The sequence shown here is derived from an EMBL/GenBank/DDBJ whole genome shotgun (WGS) entry which is preliminary data.</text>
</comment>
<reference evidence="2 3" key="1">
    <citation type="submission" date="2020-12" db="EMBL/GenBank/DDBJ databases">
        <title>Concerted genomic and epigenomic changes stabilize Arabidopsis allopolyploids.</title>
        <authorList>
            <person name="Chen Z."/>
        </authorList>
    </citation>
    <scope>NUCLEOTIDE SEQUENCE [LARGE SCALE GENOMIC DNA]</scope>
    <source>
        <strain evidence="2">Allo738</strain>
        <tissue evidence="2">Leaf</tissue>
    </source>
</reference>
<accession>A0A8T1ZKK5</accession>
<keyword evidence="3" id="KW-1185">Reference proteome</keyword>
<evidence type="ECO:0000313" key="2">
    <source>
        <dbReference type="EMBL" id="KAG7559987.1"/>
    </source>
</evidence>
<dbReference type="Proteomes" id="UP000694240">
    <property type="component" value="Chromosome 10"/>
</dbReference>
<organism evidence="2 3">
    <name type="scientific">Arabidopsis thaliana x Arabidopsis arenosa</name>
    <dbReference type="NCBI Taxonomy" id="1240361"/>
    <lineage>
        <taxon>Eukaryota</taxon>
        <taxon>Viridiplantae</taxon>
        <taxon>Streptophyta</taxon>
        <taxon>Embryophyta</taxon>
        <taxon>Tracheophyta</taxon>
        <taxon>Spermatophyta</taxon>
        <taxon>Magnoliopsida</taxon>
        <taxon>eudicotyledons</taxon>
        <taxon>Gunneridae</taxon>
        <taxon>Pentapetalae</taxon>
        <taxon>rosids</taxon>
        <taxon>malvids</taxon>
        <taxon>Brassicales</taxon>
        <taxon>Brassicaceae</taxon>
        <taxon>Camelineae</taxon>
        <taxon>Arabidopsis</taxon>
    </lineage>
</organism>